<protein>
    <recommendedName>
        <fullName evidence="5">WD40 repeat domain-containing protein</fullName>
    </recommendedName>
</protein>
<dbReference type="Proteomes" id="UP000292307">
    <property type="component" value="Chromosome"/>
</dbReference>
<dbReference type="AlphaFoldDB" id="A0A411X059"/>
<dbReference type="SUPFAM" id="SSF50998">
    <property type="entry name" value="Quinoprotein alcohol dehydrogenase-like"/>
    <property type="match status" value="1"/>
</dbReference>
<evidence type="ECO:0000313" key="1">
    <source>
        <dbReference type="EMBL" id="GGY43571.1"/>
    </source>
</evidence>
<evidence type="ECO:0000313" key="4">
    <source>
        <dbReference type="Proteomes" id="UP000628442"/>
    </source>
</evidence>
<dbReference type="OrthoDB" id="926234at2"/>
<evidence type="ECO:0000313" key="2">
    <source>
        <dbReference type="EMBL" id="QBI02339.1"/>
    </source>
</evidence>
<evidence type="ECO:0000313" key="3">
    <source>
        <dbReference type="Proteomes" id="UP000292307"/>
    </source>
</evidence>
<dbReference type="EMBL" id="CP036401">
    <property type="protein sequence ID" value="QBI02339.1"/>
    <property type="molecule type" value="Genomic_DNA"/>
</dbReference>
<keyword evidence="3" id="KW-1185">Reference proteome</keyword>
<dbReference type="EMBL" id="BMWV01000005">
    <property type="protein sequence ID" value="GGY43571.1"/>
    <property type="molecule type" value="Genomic_DNA"/>
</dbReference>
<name>A0A411X059_9BURK</name>
<gene>
    <name evidence="2" type="ORF">EYF70_16955</name>
    <name evidence="1" type="ORF">GCM10007387_27140</name>
</gene>
<evidence type="ECO:0008006" key="5">
    <source>
        <dbReference type="Google" id="ProtNLM"/>
    </source>
</evidence>
<reference evidence="1" key="3">
    <citation type="submission" date="2022-12" db="EMBL/GenBank/DDBJ databases">
        <authorList>
            <person name="Sun Q."/>
            <person name="Kim S."/>
        </authorList>
    </citation>
    <scope>NUCLEOTIDE SEQUENCE</scope>
    <source>
        <strain evidence="1">KCTC 12343</strain>
    </source>
</reference>
<sequence>MMPALTLLAIDEGRQRLHLVDTGDARAGWQRDLADFPLARDLQRIGRDRALVGFERGFIELDIATGAVLRACDRWTGVTAARRLPDGRTLVTGMNLDGGVDGIHVLTLDADLCQVASVRRDGDYVRLMRPAGEGYLLCTNDHILETDSQLRPLRKLAAPGFEHAWKAERLPCGGTLVSAGYGAFMARFDAGGALVHTFGRAGQVPDDVAPHFYATFQVLDDGRVIVANWQGHGPDNGHKGRQLLSFGADGTLLDTWSDPARISSLQGILVL</sequence>
<proteinExistence type="predicted"/>
<reference evidence="2 3" key="2">
    <citation type="submission" date="2019-02" db="EMBL/GenBank/DDBJ databases">
        <title>Draft Genome Sequences of Six Type Strains of the Genus Massilia.</title>
        <authorList>
            <person name="Miess H."/>
            <person name="Frediansyhah A."/>
            <person name="Gross H."/>
        </authorList>
    </citation>
    <scope>NUCLEOTIDE SEQUENCE [LARGE SCALE GENOMIC DNA]</scope>
    <source>
        <strain evidence="2 3">DSM 17472</strain>
    </source>
</reference>
<reference evidence="1" key="1">
    <citation type="journal article" date="2014" name="Int. J. Syst. Evol. Microbiol.">
        <title>Complete genome sequence of Corynebacterium casei LMG S-19264T (=DSM 44701T), isolated from a smear-ripened cheese.</title>
        <authorList>
            <consortium name="US DOE Joint Genome Institute (JGI-PGF)"/>
            <person name="Walter F."/>
            <person name="Albersmeier A."/>
            <person name="Kalinowski J."/>
            <person name="Ruckert C."/>
        </authorList>
    </citation>
    <scope>NUCLEOTIDE SEQUENCE</scope>
    <source>
        <strain evidence="1">KCTC 12343</strain>
    </source>
</reference>
<accession>A0A411X059</accession>
<dbReference type="Proteomes" id="UP000628442">
    <property type="component" value="Unassembled WGS sequence"/>
</dbReference>
<organism evidence="1 4">
    <name type="scientific">Pseudoduganella albidiflava</name>
    <dbReference type="NCBI Taxonomy" id="321983"/>
    <lineage>
        <taxon>Bacteria</taxon>
        <taxon>Pseudomonadati</taxon>
        <taxon>Pseudomonadota</taxon>
        <taxon>Betaproteobacteria</taxon>
        <taxon>Burkholderiales</taxon>
        <taxon>Oxalobacteraceae</taxon>
        <taxon>Telluria group</taxon>
        <taxon>Pseudoduganella</taxon>
    </lineage>
</organism>
<dbReference type="InterPro" id="IPR011047">
    <property type="entry name" value="Quinoprotein_ADH-like_sf"/>
</dbReference>
<dbReference type="RefSeq" id="WP_131146453.1">
    <property type="nucleotide sequence ID" value="NZ_BMWV01000005.1"/>
</dbReference>